<sequence>MSEPFISVDYWAKKSNLFIDNLYKNRQSNYKYEKEFIEVFTQYKNPIIFIKTDFIPFFVNQLLDFTNNFILITASNDDHCVPYLHFPCKDNDYKNKVDKLLNKNELIRWYTKNPAIVHDKLMGIPLGPKWQWKTTRFFGESKDEHLRIYNELCLKPEENLYNSSSKTNLLYINYAQTTTNPLYSPHKGIRHNLTNILRNKFGFSKGTNFENYMRELKTFKFCVSPPGRGIDTHRAWEALMMGTIPIMISTTQDHLFERLPVIIVDSWEQITTDFLNQKYEELIQKSYDFDILYTHYWDNMLFIDQNS</sequence>
<dbReference type="AlphaFoldDB" id="A0A6C0BUT1"/>
<organism evidence="1">
    <name type="scientific">viral metagenome</name>
    <dbReference type="NCBI Taxonomy" id="1070528"/>
    <lineage>
        <taxon>unclassified sequences</taxon>
        <taxon>metagenomes</taxon>
        <taxon>organismal metagenomes</taxon>
    </lineage>
</organism>
<dbReference type="GO" id="GO:0120053">
    <property type="term" value="F:ribitol beta-1,4-xylosyltransferase activity"/>
    <property type="evidence" value="ECO:0007669"/>
    <property type="project" value="InterPro"/>
</dbReference>
<protein>
    <recommendedName>
        <fullName evidence="2">Exostosin GT47 domain-containing protein</fullName>
    </recommendedName>
</protein>
<dbReference type="PANTHER" id="PTHR15576">
    <property type="entry name" value="RIBITOL-5-PHOSPHATE XYLOSYLTRANSFERASE 1"/>
    <property type="match status" value="1"/>
</dbReference>
<evidence type="ECO:0008006" key="2">
    <source>
        <dbReference type="Google" id="ProtNLM"/>
    </source>
</evidence>
<dbReference type="GO" id="GO:0005794">
    <property type="term" value="C:Golgi apparatus"/>
    <property type="evidence" value="ECO:0007669"/>
    <property type="project" value="TreeGrafter"/>
</dbReference>
<name>A0A6C0BUT1_9ZZZZ</name>
<dbReference type="PANTHER" id="PTHR15576:SF1">
    <property type="entry name" value="RIBITOL-5-PHOSPHATE XYLOSYLTRANSFERASE 1"/>
    <property type="match status" value="1"/>
</dbReference>
<reference evidence="1" key="1">
    <citation type="journal article" date="2020" name="Nature">
        <title>Giant virus diversity and host interactions through global metagenomics.</title>
        <authorList>
            <person name="Schulz F."/>
            <person name="Roux S."/>
            <person name="Paez-Espino D."/>
            <person name="Jungbluth S."/>
            <person name="Walsh D.A."/>
            <person name="Denef V.J."/>
            <person name="McMahon K.D."/>
            <person name="Konstantinidis K.T."/>
            <person name="Eloe-Fadrosh E.A."/>
            <person name="Kyrpides N.C."/>
            <person name="Woyke T."/>
        </authorList>
    </citation>
    <scope>NUCLEOTIDE SEQUENCE</scope>
    <source>
        <strain evidence="1">GVMAG-M-3300018428-16</strain>
    </source>
</reference>
<dbReference type="EMBL" id="MN739236">
    <property type="protein sequence ID" value="QHS95003.1"/>
    <property type="molecule type" value="Genomic_DNA"/>
</dbReference>
<dbReference type="InterPro" id="IPR055286">
    <property type="entry name" value="RXYLT1-like"/>
</dbReference>
<accession>A0A6C0BUT1</accession>
<evidence type="ECO:0000313" key="1">
    <source>
        <dbReference type="EMBL" id="QHS95003.1"/>
    </source>
</evidence>
<proteinExistence type="predicted"/>
<dbReference type="GO" id="GO:0035269">
    <property type="term" value="P:protein O-linked glycosylation via mannose"/>
    <property type="evidence" value="ECO:0007669"/>
    <property type="project" value="InterPro"/>
</dbReference>